<dbReference type="Pfam" id="PF07873">
    <property type="entry name" value="YabP"/>
    <property type="match status" value="1"/>
</dbReference>
<dbReference type="AlphaFoldDB" id="C0EFG4"/>
<dbReference type="EMBL" id="ACEC01000091">
    <property type="protein sequence ID" value="EEG29773.1"/>
    <property type="molecule type" value="Genomic_DNA"/>
</dbReference>
<keyword evidence="2" id="KW-1185">Reference proteome</keyword>
<accession>C0EFG4</accession>
<reference evidence="1 2" key="1">
    <citation type="submission" date="2009-01" db="EMBL/GenBank/DDBJ databases">
        <authorList>
            <person name="Fulton L."/>
            <person name="Clifton S."/>
            <person name="Fulton B."/>
            <person name="Xu J."/>
            <person name="Minx P."/>
            <person name="Pepin K.H."/>
            <person name="Johnson M."/>
            <person name="Bhonagiri V."/>
            <person name="Nash W.E."/>
            <person name="Mardis E.R."/>
            <person name="Wilson R.K."/>
        </authorList>
    </citation>
    <scope>NUCLEOTIDE SEQUENCE [LARGE SCALE GENOMIC DNA]</scope>
    <source>
        <strain evidence="1 2">DSM 5476</strain>
    </source>
</reference>
<protein>
    <submittedName>
        <fullName evidence="1">Putative sporulation protein YqfC</fullName>
    </submittedName>
</protein>
<evidence type="ECO:0000313" key="2">
    <source>
        <dbReference type="Proteomes" id="UP000003340"/>
    </source>
</evidence>
<dbReference type="Proteomes" id="UP000003340">
    <property type="component" value="Unassembled WGS sequence"/>
</dbReference>
<proteinExistence type="predicted"/>
<dbReference type="eggNOG" id="ENOG503339T">
    <property type="taxonomic scope" value="Bacteria"/>
</dbReference>
<organism evidence="1 2">
    <name type="scientific">[Clostridium] methylpentosum DSM 5476</name>
    <dbReference type="NCBI Taxonomy" id="537013"/>
    <lineage>
        <taxon>Bacteria</taxon>
        <taxon>Bacillati</taxon>
        <taxon>Bacillota</taxon>
        <taxon>Clostridia</taxon>
        <taxon>Eubacteriales</taxon>
        <taxon>Oscillospiraceae</taxon>
        <taxon>Oscillospiraceae incertae sedis</taxon>
    </lineage>
</organism>
<name>C0EFG4_9FIRM</name>
<gene>
    <name evidence="1" type="ORF">CLOSTMETH_02606</name>
</gene>
<reference evidence="1 2" key="2">
    <citation type="submission" date="2009-02" db="EMBL/GenBank/DDBJ databases">
        <title>Draft genome sequence of Clostridium methylpentosum (DSM 5476).</title>
        <authorList>
            <person name="Sudarsanam P."/>
            <person name="Ley R."/>
            <person name="Guruge J."/>
            <person name="Turnbaugh P.J."/>
            <person name="Mahowald M."/>
            <person name="Liep D."/>
            <person name="Gordon J."/>
        </authorList>
    </citation>
    <scope>NUCLEOTIDE SEQUENCE [LARGE SCALE GENOMIC DNA]</scope>
    <source>
        <strain evidence="1 2">DSM 5476</strain>
    </source>
</reference>
<dbReference type="InterPro" id="IPR022476">
    <property type="entry name" value="Spore_YabP/YqfC"/>
</dbReference>
<dbReference type="HOGENOM" id="CLU_161222_1_0_9"/>
<sequence length="101" mass="11191">MGKQKKHKHAVVDKINRALDLSPDLLLGGITVEVISGRQAVVEGIKNILEYDDNVVRVNDNKTEVRLVGTGLSLRCMTPENIVIDGVIHSVEYQEMQPDRG</sequence>
<dbReference type="STRING" id="537013.CLOSTMETH_02606"/>
<evidence type="ECO:0000313" key="1">
    <source>
        <dbReference type="EMBL" id="EEG29773.1"/>
    </source>
</evidence>
<comment type="caution">
    <text evidence="1">The sequence shown here is derived from an EMBL/GenBank/DDBJ whole genome shotgun (WGS) entry which is preliminary data.</text>
</comment>